<keyword evidence="5" id="KW-0539">Nucleus</keyword>
<proteinExistence type="predicted"/>
<comment type="caution">
    <text evidence="8">The sequence shown here is derived from an EMBL/GenBank/DDBJ whole genome shotgun (WGS) entry which is preliminary data.</text>
</comment>
<comment type="subcellular location">
    <subcellularLocation>
        <location evidence="1">Nucleus</location>
        <location evidence="1">Nucleolus</location>
    </subcellularLocation>
</comment>
<evidence type="ECO:0000313" key="9">
    <source>
        <dbReference type="Proteomes" id="UP001309876"/>
    </source>
</evidence>
<feature type="repeat" description="WD" evidence="6">
    <location>
        <begin position="254"/>
        <end position="286"/>
    </location>
</feature>
<gene>
    <name evidence="8" type="primary">utp15</name>
    <name evidence="8" type="ORF">LTR05_008081</name>
</gene>
<feature type="domain" description="U3 small nucleolar RNA-associated protein 15 C-terminal" evidence="7">
    <location>
        <begin position="384"/>
        <end position="530"/>
    </location>
</feature>
<sequence>MAAEVQPIAQVKLAARPSSLSPEQIYWRSFKTPVKHTSPTKHGITHISQPASSATANPSDYFVVSTGARVQLYSIKTRKLVKTITRFDDIAYSGELRHDSRVLVAGDETGAIQAFDVNSRAILKTWKEQKQPVHVTKWHPKETTSLMSCCDDRTVRLWDLPSDNSIVTLRGHTDYVRSGCFLSGQNSNIIVSGSYDQTVKLWDSRTAGSAVMTFQHVGSVEEVLSMPSGTTIVASAENRVAILDIVAAKPLHMITNHQKTVTSLCIASQGSRLVTGGLDGHMKVFETVGWNVVAGSKYAAPILSLQVITTGTSREDKHIAVGMSDGNLSIKTRLSGEQKVRERERQKEMEALLAGRIEEHDRKKAKLAKKRGAGWERRLRGRDFNGEDADIIIEGNARSQTDKKMKVWDRAMHAQKFAEALDHAIASKQRPIVLSILTELRYRSALRAALENRNESTLQPILHWVWANISSTQYTQICVQVSMTIMDLYSQHVGSSQTISKLVDKLYNQVKEDVVRSQQAIMTKGMLDLLLPDIAA</sequence>
<protein>
    <submittedName>
        <fullName evidence="8">U3 small nucleolar RNA-associated protein 15</fullName>
    </submittedName>
</protein>
<evidence type="ECO:0000256" key="6">
    <source>
        <dbReference type="PROSITE-ProRule" id="PRU00221"/>
    </source>
</evidence>
<dbReference type="EMBL" id="JAVRRJ010000010">
    <property type="protein sequence ID" value="KAK5081287.1"/>
    <property type="molecule type" value="Genomic_DNA"/>
</dbReference>
<dbReference type="GO" id="GO:0045943">
    <property type="term" value="P:positive regulation of transcription by RNA polymerase I"/>
    <property type="evidence" value="ECO:0007669"/>
    <property type="project" value="TreeGrafter"/>
</dbReference>
<dbReference type="GO" id="GO:0006364">
    <property type="term" value="P:rRNA processing"/>
    <property type="evidence" value="ECO:0007669"/>
    <property type="project" value="UniProtKB-KW"/>
</dbReference>
<reference evidence="8 9" key="1">
    <citation type="submission" date="2023-08" db="EMBL/GenBank/DDBJ databases">
        <title>Black Yeasts Isolated from many extreme environments.</title>
        <authorList>
            <person name="Coleine C."/>
            <person name="Stajich J.E."/>
            <person name="Selbmann L."/>
        </authorList>
    </citation>
    <scope>NUCLEOTIDE SEQUENCE [LARGE SCALE GENOMIC DNA]</scope>
    <source>
        <strain evidence="8 9">CCFEE 5910</strain>
    </source>
</reference>
<evidence type="ECO:0000256" key="4">
    <source>
        <dbReference type="ARBA" id="ARBA00022737"/>
    </source>
</evidence>
<accession>A0AAN7STU8</accession>
<dbReference type="PANTHER" id="PTHR19924:SF26">
    <property type="entry name" value="U3 SMALL NUCLEOLAR RNA-ASSOCIATED PROTEIN 15 HOMOLOG"/>
    <property type="match status" value="1"/>
</dbReference>
<organism evidence="8 9">
    <name type="scientific">Lithohypha guttulata</name>
    <dbReference type="NCBI Taxonomy" id="1690604"/>
    <lineage>
        <taxon>Eukaryota</taxon>
        <taxon>Fungi</taxon>
        <taxon>Dikarya</taxon>
        <taxon>Ascomycota</taxon>
        <taxon>Pezizomycotina</taxon>
        <taxon>Eurotiomycetes</taxon>
        <taxon>Chaetothyriomycetidae</taxon>
        <taxon>Chaetothyriales</taxon>
        <taxon>Trichomeriaceae</taxon>
        <taxon>Lithohypha</taxon>
    </lineage>
</organism>
<evidence type="ECO:0000256" key="3">
    <source>
        <dbReference type="ARBA" id="ARBA00022574"/>
    </source>
</evidence>
<dbReference type="PROSITE" id="PS50082">
    <property type="entry name" value="WD_REPEATS_2"/>
    <property type="match status" value="3"/>
</dbReference>
<dbReference type="Proteomes" id="UP001309876">
    <property type="component" value="Unassembled WGS sequence"/>
</dbReference>
<keyword evidence="3 6" id="KW-0853">WD repeat</keyword>
<dbReference type="InterPro" id="IPR015943">
    <property type="entry name" value="WD40/YVTN_repeat-like_dom_sf"/>
</dbReference>
<dbReference type="Pfam" id="PF00400">
    <property type="entry name" value="WD40"/>
    <property type="match status" value="3"/>
</dbReference>
<dbReference type="InterPro" id="IPR001680">
    <property type="entry name" value="WD40_rpt"/>
</dbReference>
<dbReference type="Gene3D" id="2.130.10.10">
    <property type="entry name" value="YVTN repeat-like/Quinoprotein amine dehydrogenase"/>
    <property type="match status" value="2"/>
</dbReference>
<evidence type="ECO:0000313" key="8">
    <source>
        <dbReference type="EMBL" id="KAK5081287.1"/>
    </source>
</evidence>
<evidence type="ECO:0000259" key="7">
    <source>
        <dbReference type="Pfam" id="PF09384"/>
    </source>
</evidence>
<keyword evidence="2" id="KW-0698">rRNA processing</keyword>
<keyword evidence="9" id="KW-1185">Reference proteome</keyword>
<evidence type="ECO:0000256" key="5">
    <source>
        <dbReference type="ARBA" id="ARBA00023242"/>
    </source>
</evidence>
<dbReference type="SMART" id="SM00320">
    <property type="entry name" value="WD40"/>
    <property type="match status" value="5"/>
</dbReference>
<dbReference type="InterPro" id="IPR036322">
    <property type="entry name" value="WD40_repeat_dom_sf"/>
</dbReference>
<dbReference type="InterPro" id="IPR018983">
    <property type="entry name" value="U3_snoRNA-assocProt_15_C"/>
</dbReference>
<feature type="repeat" description="WD" evidence="6">
    <location>
        <begin position="126"/>
        <end position="168"/>
    </location>
</feature>
<dbReference type="InterPro" id="IPR019775">
    <property type="entry name" value="WD40_repeat_CS"/>
</dbReference>
<dbReference type="PROSITE" id="PS50294">
    <property type="entry name" value="WD_REPEATS_REGION"/>
    <property type="match status" value="1"/>
</dbReference>
<keyword evidence="4" id="KW-0677">Repeat</keyword>
<dbReference type="AlphaFoldDB" id="A0AAN7STU8"/>
<evidence type="ECO:0000256" key="2">
    <source>
        <dbReference type="ARBA" id="ARBA00022552"/>
    </source>
</evidence>
<name>A0AAN7STU8_9EURO</name>
<dbReference type="SUPFAM" id="SSF50978">
    <property type="entry name" value="WD40 repeat-like"/>
    <property type="match status" value="1"/>
</dbReference>
<dbReference type="Pfam" id="PF09384">
    <property type="entry name" value="UTP15_C"/>
    <property type="match status" value="1"/>
</dbReference>
<dbReference type="PANTHER" id="PTHR19924">
    <property type="entry name" value="UTP15 U3 SMALL NUCLEOLAR RNA-ASSOCIATED PROTEIN 15 FAMILY MEMBER"/>
    <property type="match status" value="1"/>
</dbReference>
<dbReference type="InterPro" id="IPR020472">
    <property type="entry name" value="WD40_PAC1"/>
</dbReference>
<evidence type="ECO:0000256" key="1">
    <source>
        <dbReference type="ARBA" id="ARBA00004604"/>
    </source>
</evidence>
<feature type="repeat" description="WD" evidence="6">
    <location>
        <begin position="169"/>
        <end position="212"/>
    </location>
</feature>
<dbReference type="PROSITE" id="PS00678">
    <property type="entry name" value="WD_REPEATS_1"/>
    <property type="match status" value="2"/>
</dbReference>
<dbReference type="GO" id="GO:0005730">
    <property type="term" value="C:nucleolus"/>
    <property type="evidence" value="ECO:0007669"/>
    <property type="project" value="UniProtKB-SubCell"/>
</dbReference>
<dbReference type="PRINTS" id="PR00320">
    <property type="entry name" value="GPROTEINBRPT"/>
</dbReference>